<gene>
    <name evidence="2" type="ORF">T4D_4765</name>
</gene>
<organism evidence="2 3">
    <name type="scientific">Trichinella pseudospiralis</name>
    <name type="common">Parasitic roundworm</name>
    <dbReference type="NCBI Taxonomy" id="6337"/>
    <lineage>
        <taxon>Eukaryota</taxon>
        <taxon>Metazoa</taxon>
        <taxon>Ecdysozoa</taxon>
        <taxon>Nematoda</taxon>
        <taxon>Enoplea</taxon>
        <taxon>Dorylaimia</taxon>
        <taxon>Trichinellida</taxon>
        <taxon>Trichinellidae</taxon>
        <taxon>Trichinella</taxon>
    </lineage>
</organism>
<dbReference type="AlphaFoldDB" id="A0A0V1FI59"/>
<evidence type="ECO:0000313" key="3">
    <source>
        <dbReference type="Proteomes" id="UP000054995"/>
    </source>
</evidence>
<sequence>MLTVFPSNKYSSLGNHNLFQLYVSPYVTYQMTTRDLAIIILRIAFWVITIYLRFVLLLMYPMTTSDLTIIVLYISSGFLGNRDLFALCVSPYVT</sequence>
<dbReference type="EMBL" id="JYDT01000085">
    <property type="protein sequence ID" value="KRY85719.1"/>
    <property type="molecule type" value="Genomic_DNA"/>
</dbReference>
<proteinExistence type="predicted"/>
<dbReference type="Proteomes" id="UP000054995">
    <property type="component" value="Unassembled WGS sequence"/>
</dbReference>
<reference evidence="2 3" key="1">
    <citation type="submission" date="2015-01" db="EMBL/GenBank/DDBJ databases">
        <title>Evolution of Trichinella species and genotypes.</title>
        <authorList>
            <person name="Korhonen P.K."/>
            <person name="Edoardo P."/>
            <person name="Giuseppe L.R."/>
            <person name="Gasser R.B."/>
        </authorList>
    </citation>
    <scope>NUCLEOTIDE SEQUENCE [LARGE SCALE GENOMIC DNA]</scope>
    <source>
        <strain evidence="2">ISS470</strain>
    </source>
</reference>
<comment type="caution">
    <text evidence="2">The sequence shown here is derived from an EMBL/GenBank/DDBJ whole genome shotgun (WGS) entry which is preliminary data.</text>
</comment>
<evidence type="ECO:0000256" key="1">
    <source>
        <dbReference type="SAM" id="Phobius"/>
    </source>
</evidence>
<feature type="transmembrane region" description="Helical" evidence="1">
    <location>
        <begin position="36"/>
        <end position="58"/>
    </location>
</feature>
<keyword evidence="1" id="KW-0812">Transmembrane</keyword>
<name>A0A0V1FI59_TRIPS</name>
<keyword evidence="3" id="KW-1185">Reference proteome</keyword>
<evidence type="ECO:0000313" key="2">
    <source>
        <dbReference type="EMBL" id="KRY85719.1"/>
    </source>
</evidence>
<protein>
    <submittedName>
        <fullName evidence="2">Uncharacterized protein</fullName>
    </submittedName>
</protein>
<feature type="transmembrane region" description="Helical" evidence="1">
    <location>
        <begin position="70"/>
        <end position="93"/>
    </location>
</feature>
<accession>A0A0V1FI59</accession>
<keyword evidence="1" id="KW-0472">Membrane</keyword>
<keyword evidence="1" id="KW-1133">Transmembrane helix</keyword>